<dbReference type="EMBL" id="AP027080">
    <property type="protein sequence ID" value="BDU72347.1"/>
    <property type="molecule type" value="Genomic_DNA"/>
</dbReference>
<gene>
    <name evidence="1" type="ORF">METEAL_15210</name>
</gene>
<dbReference type="KEGG" id="msil:METEAL_15210"/>
<reference evidence="2" key="1">
    <citation type="journal article" date="2023" name="Int. J. Syst. Evol. Microbiol.">
        <title>Mesoterricola silvestris gen. nov., sp. nov., Mesoterricola sediminis sp. nov., Geothrix oryzae sp. nov., Geothrix edaphica sp. nov., Geothrix rubra sp. nov., and Geothrix limicola sp. nov., six novel members of Acidobacteriota isolated from soils.</title>
        <authorList>
            <person name="Itoh H."/>
            <person name="Sugisawa Y."/>
            <person name="Mise K."/>
            <person name="Xu Z."/>
            <person name="Kuniyasu M."/>
            <person name="Ushijima N."/>
            <person name="Kawano K."/>
            <person name="Kobayashi E."/>
            <person name="Shiratori Y."/>
            <person name="Masuda Y."/>
            <person name="Senoo K."/>
        </authorList>
    </citation>
    <scope>NUCLEOTIDE SEQUENCE [LARGE SCALE GENOMIC DNA]</scope>
    <source>
        <strain evidence="2">W79</strain>
    </source>
</reference>
<accession>A0AA48GQV4</accession>
<sequence>MGSSLVSNVQVGRTYKRVRDGETLTSGLMPEPRTPNLIPLDAWATFGDRDFPELCEAARQVQTVLKLRRDHGCQPTARVVNFVQGDHAASGGEG</sequence>
<evidence type="ECO:0000313" key="1">
    <source>
        <dbReference type="EMBL" id="BDU72347.1"/>
    </source>
</evidence>
<dbReference type="Proteomes" id="UP001238179">
    <property type="component" value="Chromosome"/>
</dbReference>
<evidence type="ECO:0000313" key="2">
    <source>
        <dbReference type="Proteomes" id="UP001238179"/>
    </source>
</evidence>
<protein>
    <submittedName>
        <fullName evidence="1">Uncharacterized protein</fullName>
    </submittedName>
</protein>
<name>A0AA48GQV4_9BACT</name>
<dbReference type="AlphaFoldDB" id="A0AA48GQV4"/>
<organism evidence="1 2">
    <name type="scientific">Mesoterricola silvestris</name>
    <dbReference type="NCBI Taxonomy" id="2927979"/>
    <lineage>
        <taxon>Bacteria</taxon>
        <taxon>Pseudomonadati</taxon>
        <taxon>Acidobacteriota</taxon>
        <taxon>Holophagae</taxon>
        <taxon>Holophagales</taxon>
        <taxon>Holophagaceae</taxon>
        <taxon>Mesoterricola</taxon>
    </lineage>
</organism>
<keyword evidence="2" id="KW-1185">Reference proteome</keyword>
<proteinExistence type="predicted"/>